<dbReference type="InterPro" id="IPR004331">
    <property type="entry name" value="SPX_dom"/>
</dbReference>
<keyword evidence="4 7" id="KW-1133">Transmembrane helix</keyword>
<dbReference type="InterPro" id="IPR042267">
    <property type="entry name" value="VTC_sf"/>
</dbReference>
<dbReference type="Proteomes" id="UP000761534">
    <property type="component" value="Unassembled WGS sequence"/>
</dbReference>
<feature type="region of interest" description="Disordered" evidence="6">
    <location>
        <begin position="610"/>
        <end position="657"/>
    </location>
</feature>
<sequence>MKYGTELQKRSVPQWRAHNIDYNEIKDLIKQATLPDAPSDILDRLVSALLQEYESVSASRSLHQTVSPINPHEANSSDEKETSPFAHNSVPQSGCPRLSEKPIHLFVIWKRSKKRCSASQKVWYLIFGEADPGGLGRAPKKNNSSGGFFSLQNESKRRSASLRRRGMATQNPGPHWGSRGVHTENQCLIWGGESKSGEIDRRIDDCEKLVDVISEEGDGTKAQQNKIYRLHRDVIKITSDLRSLSRFIGAQRTGFRKLLKKYKKWAQSDELSVRILPKLKESPDSFVNLDLSSKFIELSLLYDVLRKADFSTSLRQSKPLVELPRESLSKFDCEMVTSVTNSSVFWVHQDNFLELKVLLLQNLRVFGPAHCTEDQHVDKTSVIYLDDKTFHSIQSDVDPGQIRWVDDDDRILCTPTGGLRYFSSMKLSEDQLNKVLDGSISQESLKTEENNAKRCLGWIQQRGAQPVSKLSYSRTRFQPVEELGEGGESVSNMDHPFIWAVLDNDIKITKPSDDGTEETRFPHAVLEVRWKGMSKPDWVKQLEIASHLVKPMPHFSLYAHSVAVLHPKALEQQPEWMELIENSVDIRRSPEDMPKMKQKRSAHSIVDTPAVHIPTGGENTILLNDPHRRPPPLDSSDSNSINNSPPGKEEPVSPPLVANKKPVIRYWNEFDDPEDNNQDVFTVEGGGSFEDGFFSKEKVDQIVRVSDRFIQGLSKLKGRLGLERPKKKKRYVRLLGDDDDVNSIVNSLEIDDDDDDEDEEEDEEDDDEEQHLVGCHSKAGYDTFPDEEEQAMYLSSNYVKRRDAVLTFLYSMCFLLSSLMTCILLGVIAGEDIEVISMGTFIFIIAGLLFALAIGILGMCLFLLRELPSWWHQTVVFSIFFSLVCFGVGAIAWLL</sequence>
<evidence type="ECO:0000256" key="2">
    <source>
        <dbReference type="ARBA" id="ARBA00022554"/>
    </source>
</evidence>
<dbReference type="GO" id="GO:0016237">
    <property type="term" value="P:microautophagy"/>
    <property type="evidence" value="ECO:0007669"/>
    <property type="project" value="TreeGrafter"/>
</dbReference>
<dbReference type="AlphaFoldDB" id="A0A642V6M5"/>
<dbReference type="GO" id="GO:0006799">
    <property type="term" value="P:polyphosphate biosynthetic process"/>
    <property type="evidence" value="ECO:0007669"/>
    <property type="project" value="UniProtKB-ARBA"/>
</dbReference>
<feature type="compositionally biased region" description="Acidic residues" evidence="6">
    <location>
        <begin position="749"/>
        <end position="769"/>
    </location>
</feature>
<evidence type="ECO:0000256" key="1">
    <source>
        <dbReference type="ARBA" id="ARBA00004128"/>
    </source>
</evidence>
<dbReference type="InterPro" id="IPR018966">
    <property type="entry name" value="VTC_domain"/>
</dbReference>
<feature type="region of interest" description="Disordered" evidence="6">
    <location>
        <begin position="749"/>
        <end position="772"/>
    </location>
</feature>
<gene>
    <name evidence="9" type="ORF">TRICI_002416</name>
</gene>
<dbReference type="InterPro" id="IPR051572">
    <property type="entry name" value="VTC_Complex_Subunit"/>
</dbReference>
<feature type="transmembrane region" description="Helical" evidence="7">
    <location>
        <begin position="808"/>
        <end position="829"/>
    </location>
</feature>
<dbReference type="OrthoDB" id="5588846at2759"/>
<feature type="compositionally biased region" description="Low complexity" evidence="6">
    <location>
        <begin position="634"/>
        <end position="646"/>
    </location>
</feature>
<dbReference type="PANTHER" id="PTHR46140">
    <property type="entry name" value="VACUOLAR TRANSPORTER CHAPERONE 1-RELATED"/>
    <property type="match status" value="1"/>
</dbReference>
<evidence type="ECO:0000256" key="5">
    <source>
        <dbReference type="ARBA" id="ARBA00023136"/>
    </source>
</evidence>
<protein>
    <recommendedName>
        <fullName evidence="8">SPX domain-containing protein</fullName>
    </recommendedName>
</protein>
<dbReference type="Pfam" id="PF09359">
    <property type="entry name" value="VTC"/>
    <property type="match status" value="1"/>
</dbReference>
<evidence type="ECO:0000256" key="6">
    <source>
        <dbReference type="SAM" id="MobiDB-lite"/>
    </source>
</evidence>
<comment type="subcellular location">
    <subcellularLocation>
        <location evidence="1">Vacuole membrane</location>
        <topology evidence="1">Multi-pass membrane protein</topology>
    </subcellularLocation>
</comment>
<evidence type="ECO:0000259" key="8">
    <source>
        <dbReference type="PROSITE" id="PS51382"/>
    </source>
</evidence>
<dbReference type="GO" id="GO:0042144">
    <property type="term" value="P:vacuole fusion, non-autophagic"/>
    <property type="evidence" value="ECO:0007669"/>
    <property type="project" value="TreeGrafter"/>
</dbReference>
<evidence type="ECO:0000313" key="9">
    <source>
        <dbReference type="EMBL" id="KAA8915426.1"/>
    </source>
</evidence>
<evidence type="ECO:0000256" key="4">
    <source>
        <dbReference type="ARBA" id="ARBA00022989"/>
    </source>
</evidence>
<dbReference type="EMBL" id="SWFS01000164">
    <property type="protein sequence ID" value="KAA8915426.1"/>
    <property type="molecule type" value="Genomic_DNA"/>
</dbReference>
<feature type="region of interest" description="Disordered" evidence="6">
    <location>
        <begin position="61"/>
        <end position="94"/>
    </location>
</feature>
<feature type="transmembrane region" description="Helical" evidence="7">
    <location>
        <begin position="841"/>
        <end position="864"/>
    </location>
</feature>
<keyword evidence="3 7" id="KW-0812">Transmembrane</keyword>
<keyword evidence="10" id="KW-1185">Reference proteome</keyword>
<proteinExistence type="predicted"/>
<evidence type="ECO:0000313" key="10">
    <source>
        <dbReference type="Proteomes" id="UP000761534"/>
    </source>
</evidence>
<feature type="transmembrane region" description="Helical" evidence="7">
    <location>
        <begin position="870"/>
        <end position="894"/>
    </location>
</feature>
<dbReference type="VEuPathDB" id="FungiDB:TRICI_002416"/>
<dbReference type="PROSITE" id="PS51382">
    <property type="entry name" value="SPX"/>
    <property type="match status" value="1"/>
</dbReference>
<dbReference type="PANTHER" id="PTHR46140:SF1">
    <property type="entry name" value="VACUOLAR TRANSPORTER CHAPERONE COMPLEX SUBUNIT 4-RELATED"/>
    <property type="match status" value="1"/>
</dbReference>
<name>A0A642V6M5_9ASCO</name>
<comment type="caution">
    <text evidence="9">The sequence shown here is derived from an EMBL/GenBank/DDBJ whole genome shotgun (WGS) entry which is preliminary data.</text>
</comment>
<keyword evidence="5 7" id="KW-0472">Membrane</keyword>
<evidence type="ECO:0000256" key="3">
    <source>
        <dbReference type="ARBA" id="ARBA00022692"/>
    </source>
</evidence>
<dbReference type="Gene3D" id="3.20.100.30">
    <property type="entry name" value="VTC, catalytic tunnel domain"/>
    <property type="match status" value="1"/>
</dbReference>
<keyword evidence="2" id="KW-0926">Vacuole</keyword>
<feature type="domain" description="SPX" evidence="8">
    <location>
        <begin position="1"/>
        <end position="276"/>
    </location>
</feature>
<accession>A0A642V6M5</accession>
<dbReference type="GO" id="GO:0007034">
    <property type="term" value="P:vacuolar transport"/>
    <property type="evidence" value="ECO:0007669"/>
    <property type="project" value="TreeGrafter"/>
</dbReference>
<dbReference type="GO" id="GO:0033254">
    <property type="term" value="C:vacuolar transporter chaperone complex"/>
    <property type="evidence" value="ECO:0007669"/>
    <property type="project" value="TreeGrafter"/>
</dbReference>
<reference evidence="9" key="1">
    <citation type="journal article" date="2019" name="G3 (Bethesda)">
        <title>Genome Assemblies of Two Rare Opportunistic Yeast Pathogens: Diutina rugosa (syn. Candida rugosa) and Trichomonascus ciferrii (syn. Candida ciferrii).</title>
        <authorList>
            <person name="Mixao V."/>
            <person name="Saus E."/>
            <person name="Hansen A.P."/>
            <person name="Lass-Florl C."/>
            <person name="Gabaldon T."/>
        </authorList>
    </citation>
    <scope>NUCLEOTIDE SEQUENCE</scope>
    <source>
        <strain evidence="9">CBS 4856</strain>
    </source>
</reference>
<organism evidence="9 10">
    <name type="scientific">Trichomonascus ciferrii</name>
    <dbReference type="NCBI Taxonomy" id="44093"/>
    <lineage>
        <taxon>Eukaryota</taxon>
        <taxon>Fungi</taxon>
        <taxon>Dikarya</taxon>
        <taxon>Ascomycota</taxon>
        <taxon>Saccharomycotina</taxon>
        <taxon>Dipodascomycetes</taxon>
        <taxon>Dipodascales</taxon>
        <taxon>Trichomonascaceae</taxon>
        <taxon>Trichomonascus</taxon>
        <taxon>Trichomonascus ciferrii complex</taxon>
    </lineage>
</organism>
<dbReference type="GO" id="GO:0000329">
    <property type="term" value="C:fungal-type vacuole membrane"/>
    <property type="evidence" value="ECO:0007669"/>
    <property type="project" value="TreeGrafter"/>
</dbReference>
<evidence type="ECO:0000256" key="7">
    <source>
        <dbReference type="SAM" id="Phobius"/>
    </source>
</evidence>